<proteinExistence type="predicted"/>
<dbReference type="AlphaFoldDB" id="A0AAN9A6X9"/>
<comment type="caution">
    <text evidence="1">The sequence shown here is derived from an EMBL/GenBank/DDBJ whole genome shotgun (WGS) entry which is preliminary data.</text>
</comment>
<gene>
    <name evidence="1" type="ORF">SK128_027608</name>
</gene>
<reference evidence="1 2" key="1">
    <citation type="submission" date="2023-11" db="EMBL/GenBank/DDBJ databases">
        <title>Halocaridina rubra genome assembly.</title>
        <authorList>
            <person name="Smith C."/>
        </authorList>
    </citation>
    <scope>NUCLEOTIDE SEQUENCE [LARGE SCALE GENOMIC DNA]</scope>
    <source>
        <strain evidence="1">EP-1</strain>
        <tissue evidence="1">Whole</tissue>
    </source>
</reference>
<evidence type="ECO:0000313" key="1">
    <source>
        <dbReference type="EMBL" id="KAK7074515.1"/>
    </source>
</evidence>
<keyword evidence="2" id="KW-1185">Reference proteome</keyword>
<dbReference type="Proteomes" id="UP001381693">
    <property type="component" value="Unassembled WGS sequence"/>
</dbReference>
<evidence type="ECO:0000313" key="2">
    <source>
        <dbReference type="Proteomes" id="UP001381693"/>
    </source>
</evidence>
<accession>A0AAN9A6X9</accession>
<organism evidence="1 2">
    <name type="scientific">Halocaridina rubra</name>
    <name type="common">Hawaiian red shrimp</name>
    <dbReference type="NCBI Taxonomy" id="373956"/>
    <lineage>
        <taxon>Eukaryota</taxon>
        <taxon>Metazoa</taxon>
        <taxon>Ecdysozoa</taxon>
        <taxon>Arthropoda</taxon>
        <taxon>Crustacea</taxon>
        <taxon>Multicrustacea</taxon>
        <taxon>Malacostraca</taxon>
        <taxon>Eumalacostraca</taxon>
        <taxon>Eucarida</taxon>
        <taxon>Decapoda</taxon>
        <taxon>Pleocyemata</taxon>
        <taxon>Caridea</taxon>
        <taxon>Atyoidea</taxon>
        <taxon>Atyidae</taxon>
        <taxon>Halocaridina</taxon>
    </lineage>
</organism>
<name>A0AAN9A6X9_HALRR</name>
<dbReference type="EMBL" id="JAXCGZ010011556">
    <property type="protein sequence ID" value="KAK7074515.1"/>
    <property type="molecule type" value="Genomic_DNA"/>
</dbReference>
<protein>
    <submittedName>
        <fullName evidence="1">Uncharacterized protein</fullName>
    </submittedName>
</protein>
<sequence length="63" mass="6928">MPRNWCQKYAISSSFGGGDIRIKAEASRLDDALPIIPTWLERGFVTSRVEKSTGYATAAPLLN</sequence>